<evidence type="ECO:0000256" key="1">
    <source>
        <dbReference type="SAM" id="SignalP"/>
    </source>
</evidence>
<protein>
    <recommendedName>
        <fullName evidence="4">Lipoprotein</fullName>
    </recommendedName>
</protein>
<organism evidence="2 3">
    <name type="scientific">Vibrio comitans NBRC 102076</name>
    <dbReference type="NCBI Taxonomy" id="1219078"/>
    <lineage>
        <taxon>Bacteria</taxon>
        <taxon>Pseudomonadati</taxon>
        <taxon>Pseudomonadota</taxon>
        <taxon>Gammaproteobacteria</taxon>
        <taxon>Vibrionales</taxon>
        <taxon>Vibrionaceae</taxon>
        <taxon>Vibrio</taxon>
    </lineage>
</organism>
<feature type="signal peptide" evidence="1">
    <location>
        <begin position="1"/>
        <end position="18"/>
    </location>
</feature>
<accession>A0A4Y3ISS1</accession>
<gene>
    <name evidence="2" type="ORF">VCO01S_32980</name>
</gene>
<dbReference type="Proteomes" id="UP000318242">
    <property type="component" value="Unassembled WGS sequence"/>
</dbReference>
<reference evidence="2 3" key="1">
    <citation type="submission" date="2019-06" db="EMBL/GenBank/DDBJ databases">
        <title>Whole genome shotgun sequence of Vibrio comitans NBRC 102076.</title>
        <authorList>
            <person name="Hosoyama A."/>
            <person name="Uohara A."/>
            <person name="Ohji S."/>
            <person name="Ichikawa N."/>
        </authorList>
    </citation>
    <scope>NUCLEOTIDE SEQUENCE [LARGE SCALE GENOMIC DNA]</scope>
    <source>
        <strain evidence="2 3">NBRC 102076</strain>
    </source>
</reference>
<comment type="caution">
    <text evidence="2">The sequence shown here is derived from an EMBL/GenBank/DDBJ whole genome shotgun (WGS) entry which is preliminary data.</text>
</comment>
<dbReference type="PROSITE" id="PS51257">
    <property type="entry name" value="PROKAR_LIPOPROTEIN"/>
    <property type="match status" value="1"/>
</dbReference>
<dbReference type="EMBL" id="BJLH01000016">
    <property type="protein sequence ID" value="GEA62105.1"/>
    <property type="molecule type" value="Genomic_DNA"/>
</dbReference>
<evidence type="ECO:0000313" key="2">
    <source>
        <dbReference type="EMBL" id="GEA62105.1"/>
    </source>
</evidence>
<keyword evidence="3" id="KW-1185">Reference proteome</keyword>
<keyword evidence="1" id="KW-0732">Signal</keyword>
<proteinExistence type="predicted"/>
<evidence type="ECO:0008006" key="4">
    <source>
        <dbReference type="Google" id="ProtNLM"/>
    </source>
</evidence>
<feature type="chain" id="PRO_5021259268" description="Lipoprotein" evidence="1">
    <location>
        <begin position="19"/>
        <end position="118"/>
    </location>
</feature>
<evidence type="ECO:0000313" key="3">
    <source>
        <dbReference type="Proteomes" id="UP000318242"/>
    </source>
</evidence>
<name>A0A4Y3ISS1_9VIBR</name>
<sequence>MKVKVLVVALLASATLMGCTSTQEFLNDNQVQATEAASNRGKFEFSCDAVSTTVLNRKTIDLYRAQVPQYQVGVAGCGKKEVYIVNCNAESGCMVYDSKHDFLTDAKENGDSVISKIE</sequence>
<dbReference type="OrthoDB" id="5878221at2"/>
<dbReference type="RefSeq" id="WP_141272608.1">
    <property type="nucleotide sequence ID" value="NZ_BJLH01000016.1"/>
</dbReference>
<dbReference type="AlphaFoldDB" id="A0A4Y3ISS1"/>